<dbReference type="PROSITE" id="PS51257">
    <property type="entry name" value="PROKAR_LIPOPROTEIN"/>
    <property type="match status" value="1"/>
</dbReference>
<dbReference type="EMBL" id="CP059075">
    <property type="protein sequence ID" value="QRE03684.1"/>
    <property type="molecule type" value="Genomic_DNA"/>
</dbReference>
<dbReference type="AlphaFoldDB" id="A0A8G2G097"/>
<proteinExistence type="predicted"/>
<evidence type="ECO:0000313" key="2">
    <source>
        <dbReference type="Proteomes" id="UP000596329"/>
    </source>
</evidence>
<name>A0A8G2G097_FLAPS</name>
<organism evidence="1 2">
    <name type="scientific">Flavobacterium psychrophilum</name>
    <dbReference type="NCBI Taxonomy" id="96345"/>
    <lineage>
        <taxon>Bacteria</taxon>
        <taxon>Pseudomonadati</taxon>
        <taxon>Bacteroidota</taxon>
        <taxon>Flavobacteriia</taxon>
        <taxon>Flavobacteriales</taxon>
        <taxon>Flavobacteriaceae</taxon>
        <taxon>Flavobacterium</taxon>
    </lineage>
</organism>
<evidence type="ECO:0008006" key="3">
    <source>
        <dbReference type="Google" id="ProtNLM"/>
    </source>
</evidence>
<gene>
    <name evidence="1" type="ORF">H0H26_12490</name>
</gene>
<reference evidence="1 2" key="1">
    <citation type="submission" date="2020-07" db="EMBL/GenBank/DDBJ databases">
        <title>Genomic characterization of Flavobacterium psychrophilum strains.</title>
        <authorList>
            <person name="Castillo D."/>
            <person name="Jorgensen J."/>
            <person name="Middelboe M."/>
        </authorList>
    </citation>
    <scope>NUCLEOTIDE SEQUENCE [LARGE SCALE GENOMIC DNA]</scope>
    <source>
        <strain evidence="1 2">FPS-R7</strain>
    </source>
</reference>
<protein>
    <recommendedName>
        <fullName evidence="3">Lipoprotein</fullName>
    </recommendedName>
</protein>
<evidence type="ECO:0000313" key="1">
    <source>
        <dbReference type="EMBL" id="QRE03684.1"/>
    </source>
</evidence>
<dbReference type="Proteomes" id="UP000596329">
    <property type="component" value="Chromosome"/>
</dbReference>
<dbReference type="RefSeq" id="WP_063742956.1">
    <property type="nucleotide sequence ID" value="NZ_CP059075.1"/>
</dbReference>
<sequence length="209" mass="23355">MRQVFFAAMLLSVVFTSCKKTETKDSVAVEPGVVEQKVDSLVVKDKAELTKETEETKKIRNWIMTSVLTKDDLTSTDKTSGGFQYDSYDLNGDGQLEYLVKASASYLCGSGGCSLFILNFKFEEIQEFSISSTPIMALATKTKGWNDLLIYSNNATTKDNNHIMKYNGKKYPSNPSVEKGLTDEQLPKDFVKSFFTSVEGAKRHSLEMN</sequence>
<accession>A0A8G2G097</accession>